<protein>
    <recommendedName>
        <fullName evidence="3">Alpha/beta hydrolase</fullName>
    </recommendedName>
</protein>
<dbReference type="AlphaFoldDB" id="A0A1E3VCQ8"/>
<evidence type="ECO:0000313" key="2">
    <source>
        <dbReference type="Proteomes" id="UP000094342"/>
    </source>
</evidence>
<dbReference type="Proteomes" id="UP000094342">
    <property type="component" value="Unassembled WGS sequence"/>
</dbReference>
<dbReference type="Gene3D" id="3.40.50.1820">
    <property type="entry name" value="alpha/beta hydrolase"/>
    <property type="match status" value="1"/>
</dbReference>
<reference evidence="2" key="1">
    <citation type="submission" date="2016-05" db="EMBL/GenBank/DDBJ databases">
        <authorList>
            <person name="Li Y."/>
        </authorList>
    </citation>
    <scope>NUCLEOTIDE SEQUENCE [LARGE SCALE GENOMIC DNA]</scope>
    <source>
        <strain evidence="2">YIC4027</strain>
    </source>
</reference>
<evidence type="ECO:0000313" key="1">
    <source>
        <dbReference type="EMBL" id="ODR91378.1"/>
    </source>
</evidence>
<organism evidence="1 2">
    <name type="scientific">Sinorhizobium alkalisoli</name>
    <dbReference type="NCBI Taxonomy" id="1752398"/>
    <lineage>
        <taxon>Bacteria</taxon>
        <taxon>Pseudomonadati</taxon>
        <taxon>Pseudomonadota</taxon>
        <taxon>Alphaproteobacteria</taxon>
        <taxon>Hyphomicrobiales</taxon>
        <taxon>Rhizobiaceae</taxon>
        <taxon>Sinorhizobium/Ensifer group</taxon>
        <taxon>Sinorhizobium</taxon>
    </lineage>
</organism>
<keyword evidence="2" id="KW-1185">Reference proteome</keyword>
<dbReference type="EMBL" id="LYBW01000056">
    <property type="protein sequence ID" value="ODR91378.1"/>
    <property type="molecule type" value="Genomic_DNA"/>
</dbReference>
<evidence type="ECO:0008006" key="3">
    <source>
        <dbReference type="Google" id="ProtNLM"/>
    </source>
</evidence>
<proteinExistence type="predicted"/>
<comment type="caution">
    <text evidence="1">The sequence shown here is derived from an EMBL/GenBank/DDBJ whole genome shotgun (WGS) entry which is preliminary data.</text>
</comment>
<sequence>MRVLVVTDIHGKPGAADCLSRHLPGREQSVIRTIGLPELLGADCTGESLHRHLVESDGFVKAAKRLVDLANDADVALGYSAGGMVLWQAALHGLSLDRLICVSSTRLRHVSSAATPVPVLAVFGENDPNRPADAWAAGSGVKAYIIPRAEHEFYGADSRARDLCLARIVDFLRQPGADTSGYSANRLA</sequence>
<dbReference type="RefSeq" id="WP_069458486.1">
    <property type="nucleotide sequence ID" value="NZ_CP034909.1"/>
</dbReference>
<dbReference type="STRING" id="1752398.A8M32_11340"/>
<name>A0A1E3VCQ8_9HYPH</name>
<dbReference type="OrthoDB" id="7867995at2"/>
<accession>A0A1E3VCQ8</accession>
<gene>
    <name evidence="1" type="ORF">A8M32_11340</name>
</gene>
<dbReference type="SUPFAM" id="SSF53474">
    <property type="entry name" value="alpha/beta-Hydrolases"/>
    <property type="match status" value="1"/>
</dbReference>
<dbReference type="InterPro" id="IPR029058">
    <property type="entry name" value="AB_hydrolase_fold"/>
</dbReference>